<proteinExistence type="predicted"/>
<gene>
    <name evidence="1" type="ORF">ACFS5N_14760</name>
</gene>
<dbReference type="EMBL" id="JBHUPD010000003">
    <property type="protein sequence ID" value="MFD2873744.1"/>
    <property type="molecule type" value="Genomic_DNA"/>
</dbReference>
<evidence type="ECO:0000313" key="1">
    <source>
        <dbReference type="EMBL" id="MFD2873744.1"/>
    </source>
</evidence>
<keyword evidence="2" id="KW-1185">Reference proteome</keyword>
<dbReference type="Proteomes" id="UP001597557">
    <property type="component" value="Unassembled WGS sequence"/>
</dbReference>
<sequence length="83" mass="9447">MKIGKELEKILSRTYSPDSNIERRMGRYDIAVKTDNQGRPILLFIGQKTAQGRIKGERFSRRLIADDSGNVIKDHWDNQGGVS</sequence>
<organism evidence="1 2">
    <name type="scientific">Mucilaginibacter ximonensis</name>
    <dbReference type="NCBI Taxonomy" id="538021"/>
    <lineage>
        <taxon>Bacteria</taxon>
        <taxon>Pseudomonadati</taxon>
        <taxon>Bacteroidota</taxon>
        <taxon>Sphingobacteriia</taxon>
        <taxon>Sphingobacteriales</taxon>
        <taxon>Sphingobacteriaceae</taxon>
        <taxon>Mucilaginibacter</taxon>
    </lineage>
</organism>
<comment type="caution">
    <text evidence="1">The sequence shown here is derived from an EMBL/GenBank/DDBJ whole genome shotgun (WGS) entry which is preliminary data.</text>
</comment>
<protein>
    <submittedName>
        <fullName evidence="1">Uncharacterized protein</fullName>
    </submittedName>
</protein>
<dbReference type="RefSeq" id="WP_377187082.1">
    <property type="nucleotide sequence ID" value="NZ_JBHUPD010000003.1"/>
</dbReference>
<name>A0ABW5YEU6_9SPHI</name>
<reference evidence="2" key="1">
    <citation type="journal article" date="2019" name="Int. J. Syst. Evol. Microbiol.">
        <title>The Global Catalogue of Microorganisms (GCM) 10K type strain sequencing project: providing services to taxonomists for standard genome sequencing and annotation.</title>
        <authorList>
            <consortium name="The Broad Institute Genomics Platform"/>
            <consortium name="The Broad Institute Genome Sequencing Center for Infectious Disease"/>
            <person name="Wu L."/>
            <person name="Ma J."/>
        </authorList>
    </citation>
    <scope>NUCLEOTIDE SEQUENCE [LARGE SCALE GENOMIC DNA]</scope>
    <source>
        <strain evidence="2">KCTC 22437</strain>
    </source>
</reference>
<evidence type="ECO:0000313" key="2">
    <source>
        <dbReference type="Proteomes" id="UP001597557"/>
    </source>
</evidence>
<accession>A0ABW5YEU6</accession>